<evidence type="ECO:0000313" key="10">
    <source>
        <dbReference type="EMBL" id="OKL52224.1"/>
    </source>
</evidence>
<evidence type="ECO:0000256" key="7">
    <source>
        <dbReference type="ARBA" id="ARBA00023136"/>
    </source>
</evidence>
<evidence type="ECO:0000313" key="11">
    <source>
        <dbReference type="Proteomes" id="UP000185612"/>
    </source>
</evidence>
<evidence type="ECO:0000256" key="1">
    <source>
        <dbReference type="ARBA" id="ARBA00004651"/>
    </source>
</evidence>
<feature type="transmembrane region" description="Helical" evidence="8">
    <location>
        <begin position="170"/>
        <end position="194"/>
    </location>
</feature>
<dbReference type="PANTHER" id="PTHR30294">
    <property type="entry name" value="MEMBRANE COMPONENT OF ABC TRANSPORTER YHHJ-RELATED"/>
    <property type="match status" value="1"/>
</dbReference>
<dbReference type="InterPro" id="IPR047817">
    <property type="entry name" value="ABC2_TM_bact-type"/>
</dbReference>
<dbReference type="Pfam" id="PF12698">
    <property type="entry name" value="ABC2_membrane_3"/>
    <property type="match status" value="1"/>
</dbReference>
<accession>A0A1Q5PX76</accession>
<evidence type="ECO:0000256" key="6">
    <source>
        <dbReference type="ARBA" id="ARBA00022989"/>
    </source>
</evidence>
<dbReference type="InterPro" id="IPR051449">
    <property type="entry name" value="ABC-2_transporter_component"/>
</dbReference>
<evidence type="ECO:0000256" key="2">
    <source>
        <dbReference type="ARBA" id="ARBA00007783"/>
    </source>
</evidence>
<reference evidence="11" key="1">
    <citation type="submission" date="2016-12" db="EMBL/GenBank/DDBJ databases">
        <authorList>
            <person name="Meng X."/>
        </authorList>
    </citation>
    <scope>NUCLEOTIDE SEQUENCE [LARGE SCALE GENOMIC DNA]</scope>
    <source>
        <strain evidence="11">DSM 20732</strain>
    </source>
</reference>
<evidence type="ECO:0000256" key="3">
    <source>
        <dbReference type="ARBA" id="ARBA00022448"/>
    </source>
</evidence>
<keyword evidence="3" id="KW-0813">Transport</keyword>
<keyword evidence="11" id="KW-1185">Reference proteome</keyword>
<dbReference type="Proteomes" id="UP000185612">
    <property type="component" value="Unassembled WGS sequence"/>
</dbReference>
<organism evidence="10 11">
    <name type="scientific">Buchananella hordeovulneris</name>
    <dbReference type="NCBI Taxonomy" id="52770"/>
    <lineage>
        <taxon>Bacteria</taxon>
        <taxon>Bacillati</taxon>
        <taxon>Actinomycetota</taxon>
        <taxon>Actinomycetes</taxon>
        <taxon>Actinomycetales</taxon>
        <taxon>Actinomycetaceae</taxon>
        <taxon>Buchananella</taxon>
    </lineage>
</organism>
<keyword evidence="6 8" id="KW-1133">Transmembrane helix</keyword>
<name>A0A1Q5PX76_9ACTO</name>
<proteinExistence type="inferred from homology"/>
<evidence type="ECO:0000259" key="9">
    <source>
        <dbReference type="PROSITE" id="PS51012"/>
    </source>
</evidence>
<sequence>MIIKEFRELARDRRTLVLLVALPVVLLTVFGYAANLNVSQLKVAVVGPDAAGTARQLEAHPSAAERLRIVGQHPAGTDPVPLLQRQEADVVFVADSANPHLPLAMRSHVHVDGARLLAAEAAQGIFARLLAADLAPHLAADPDLARLAELGTAGALPLTVHFNPDLRTSWVMIPGLIGLVLSFVGTIITSIGLVREREAGTLEQLAVMPLRPSAIILGKITPYLLLALADMVVITVVGRVLFDVPFVGSLALFAFTAVVFCFLVLGIGVFVSSVSGTTGQAVQSAIMFVMPQVLLSGLVFPLEAMPLGIRALGYCFPLTWFIEVAHGLMLRGAPVGHLAWPVGVLTAMAVVSFGAATVRMRWLLTHGGAR</sequence>
<comment type="similarity">
    <text evidence="2">Belongs to the ABC-2 integral membrane protein family.</text>
</comment>
<feature type="transmembrane region" description="Helical" evidence="8">
    <location>
        <begin position="284"/>
        <end position="302"/>
    </location>
</feature>
<dbReference type="InParanoid" id="A0A1Q5PX76"/>
<gene>
    <name evidence="10" type="ORF">BSZ40_03895</name>
</gene>
<dbReference type="OrthoDB" id="9776218at2"/>
<feature type="transmembrane region" description="Helical" evidence="8">
    <location>
        <begin position="215"/>
        <end position="238"/>
    </location>
</feature>
<protein>
    <submittedName>
        <fullName evidence="10">ABC transporter</fullName>
    </submittedName>
</protein>
<dbReference type="EMBL" id="MQVS01000003">
    <property type="protein sequence ID" value="OKL52224.1"/>
    <property type="molecule type" value="Genomic_DNA"/>
</dbReference>
<keyword evidence="5 8" id="KW-0812">Transmembrane</keyword>
<dbReference type="GO" id="GO:0140359">
    <property type="term" value="F:ABC-type transporter activity"/>
    <property type="evidence" value="ECO:0007669"/>
    <property type="project" value="InterPro"/>
</dbReference>
<dbReference type="PANTHER" id="PTHR30294:SF29">
    <property type="entry name" value="MULTIDRUG ABC TRANSPORTER PERMEASE YBHS-RELATED"/>
    <property type="match status" value="1"/>
</dbReference>
<keyword evidence="7 8" id="KW-0472">Membrane</keyword>
<evidence type="ECO:0000256" key="5">
    <source>
        <dbReference type="ARBA" id="ARBA00022692"/>
    </source>
</evidence>
<evidence type="ECO:0000256" key="4">
    <source>
        <dbReference type="ARBA" id="ARBA00022475"/>
    </source>
</evidence>
<dbReference type="AlphaFoldDB" id="A0A1Q5PX76"/>
<dbReference type="InterPro" id="IPR013525">
    <property type="entry name" value="ABC2_TM"/>
</dbReference>
<keyword evidence="4" id="KW-1003">Cell membrane</keyword>
<feature type="transmembrane region" description="Helical" evidence="8">
    <location>
        <begin position="250"/>
        <end position="272"/>
    </location>
</feature>
<dbReference type="STRING" id="52770.BSZ40_03895"/>
<evidence type="ECO:0000256" key="8">
    <source>
        <dbReference type="SAM" id="Phobius"/>
    </source>
</evidence>
<dbReference type="GO" id="GO:0005886">
    <property type="term" value="C:plasma membrane"/>
    <property type="evidence" value="ECO:0007669"/>
    <property type="project" value="UniProtKB-SubCell"/>
</dbReference>
<comment type="caution">
    <text evidence="10">The sequence shown here is derived from an EMBL/GenBank/DDBJ whole genome shotgun (WGS) entry which is preliminary data.</text>
</comment>
<comment type="subcellular location">
    <subcellularLocation>
        <location evidence="1">Cell membrane</location>
        <topology evidence="1">Multi-pass membrane protein</topology>
    </subcellularLocation>
</comment>
<dbReference type="PROSITE" id="PS51012">
    <property type="entry name" value="ABC_TM2"/>
    <property type="match status" value="1"/>
</dbReference>
<feature type="domain" description="ABC transmembrane type-2" evidence="9">
    <location>
        <begin position="127"/>
        <end position="363"/>
    </location>
</feature>
<feature type="transmembrane region" description="Helical" evidence="8">
    <location>
        <begin position="338"/>
        <end position="358"/>
    </location>
</feature>